<dbReference type="Proteomes" id="UP000267841">
    <property type="component" value="Unassembled WGS sequence"/>
</dbReference>
<dbReference type="AlphaFoldDB" id="A0A497XQF5"/>
<reference evidence="1 2" key="1">
    <citation type="submission" date="2018-10" db="EMBL/GenBank/DDBJ databases">
        <title>Genomic Encyclopedia of Archaeal and Bacterial Type Strains, Phase II (KMG-II): from individual species to whole genera.</title>
        <authorList>
            <person name="Goeker M."/>
        </authorList>
    </citation>
    <scope>NUCLEOTIDE SEQUENCE [LARGE SCALE GENOMIC DNA]</scope>
    <source>
        <strain evidence="1 2">DSM 16510</strain>
    </source>
</reference>
<dbReference type="RefSeq" id="WP_121012254.1">
    <property type="nucleotide sequence ID" value="NZ_RCCJ01000001.1"/>
</dbReference>
<gene>
    <name evidence="1" type="ORF">BCF55_1515</name>
</gene>
<proteinExistence type="predicted"/>
<name>A0A497XQF5_9AQUI</name>
<comment type="caution">
    <text evidence="1">The sequence shown here is derived from an EMBL/GenBank/DDBJ whole genome shotgun (WGS) entry which is preliminary data.</text>
</comment>
<evidence type="ECO:0000313" key="1">
    <source>
        <dbReference type="EMBL" id="RLJ71216.1"/>
    </source>
</evidence>
<evidence type="ECO:0000313" key="2">
    <source>
        <dbReference type="Proteomes" id="UP000267841"/>
    </source>
</evidence>
<organism evidence="1 2">
    <name type="scientific">Hydrogenivirga caldilitoris</name>
    <dbReference type="NCBI Taxonomy" id="246264"/>
    <lineage>
        <taxon>Bacteria</taxon>
        <taxon>Pseudomonadati</taxon>
        <taxon>Aquificota</taxon>
        <taxon>Aquificia</taxon>
        <taxon>Aquificales</taxon>
        <taxon>Aquificaceae</taxon>
        <taxon>Hydrogenivirga</taxon>
    </lineage>
</organism>
<dbReference type="EMBL" id="RCCJ01000001">
    <property type="protein sequence ID" value="RLJ71216.1"/>
    <property type="molecule type" value="Genomic_DNA"/>
</dbReference>
<accession>A0A497XQF5</accession>
<dbReference type="OrthoDB" id="14954at2"/>
<protein>
    <submittedName>
        <fullName evidence="1">Uncharacterized protein</fullName>
    </submittedName>
</protein>
<keyword evidence="2" id="KW-1185">Reference proteome</keyword>
<sequence length="101" mass="11677">MGVFRKEDIVARSVKIEVVGEIERCHRAEDTKFYCLPVKIHFDNGEVRNYVLKSHNEPKGLENFLQNKKGIRDRLERSFVLLKNGDIRVVYEAGETTAKAN</sequence>